<dbReference type="AlphaFoldDB" id="A0A3R7W0L5"/>
<evidence type="ECO:0000259" key="1">
    <source>
        <dbReference type="PROSITE" id="PS50020"/>
    </source>
</evidence>
<reference evidence="2" key="1">
    <citation type="submission" date="2018-07" db="EMBL/GenBank/DDBJ databases">
        <title>Annotation of Aphanomyces astaci genome assembly.</title>
        <authorList>
            <person name="Studholme D.J."/>
        </authorList>
    </citation>
    <scope>NUCLEOTIDE SEQUENCE [LARGE SCALE GENOMIC DNA]</scope>
    <source>
        <strain evidence="2">Pc</strain>
    </source>
</reference>
<dbReference type="EMBL" id="MZMZ02005945">
    <property type="protein sequence ID" value="RQM11533.1"/>
    <property type="molecule type" value="Genomic_DNA"/>
</dbReference>
<sequence>MMYRRPQRYTKVYCMSTPPQQSDDDITASLGVILDCESHVQMQGLVLGLTQEDLEALARFPSHPHRAVHLLLAMVYLILHECAVQRDCLSPSMILLTWTFLRENLLRNCGALFLRLRRRLRNQSPVVPMITHVCVLYLRDPTFRIQALRKVSAIAAALASWVLLCLQASLPCKLDGRDVVELHQVQHTPTRPAFRFALRLHGRCTLCSVRIASHVCTAMSSIANLDGSATVVENSPKRKVLLSKPVPYAAELHELESTYRYLPLYVYASVELIEVSATTETYKCELVSSVAMAHKKTPRSVFTKGVILRLGAGRQVTVETSWDDDQRAFAVCKPAGGPQHDKRPQWLHDLQAYICHPTIEFDGSRDFYTLFRVRLPYFTPEHIVEGGLWSRDINRPVDPPLDSVKFSKFIRDCHVLPAKLSLGSLDGIFHRFAMLRFQMDLGGFRAAIALVVHHVTKKHMTNTPLLYFFLHYMILSPSMRGIWDQLQREAVVERAMELARLERLQREEAERLFMLNCHVTLQVWVKHRLWKKRRVRLLCPEWIARKQRICTRKRLRIARLACHVGGHLMTVTVFRSHIDQAKNSKMHVELYQASDSRTFSYDVHESTVQGIWAALADHHKRVAHVVECARNDFPFLPMLIKYVATYGSISMPPATHFAPKHLEAGNFAISYDRAAGHLWYQSRTTNHCFKSAPLGHILRVTYPPPSDTWQPQNDSQGRVYYFNPSRGLSSWFNLETVTRLPRRKTVLTPLWLQFNKAIALYDQLLQSHPRHEVVASTCLAMLLIATGRAPLKKNAARAVALLQTARKLDGSLHNVVSLELACFRWAVLVTPNDAMVCS</sequence>
<comment type="caution">
    <text evidence="2">The sequence shown here is derived from an EMBL/GenBank/DDBJ whole genome shotgun (WGS) entry which is preliminary data.</text>
</comment>
<dbReference type="Gene3D" id="1.20.920.20">
    <property type="match status" value="1"/>
</dbReference>
<proteinExistence type="predicted"/>
<gene>
    <name evidence="2" type="ORF">B5M09_002964</name>
</gene>
<evidence type="ECO:0000313" key="3">
    <source>
        <dbReference type="Proteomes" id="UP000284702"/>
    </source>
</evidence>
<dbReference type="VEuPathDB" id="FungiDB:H257_06699"/>
<keyword evidence="3" id="KW-1185">Reference proteome</keyword>
<name>A0A3R7W0L5_APHAT</name>
<organism evidence="2 3">
    <name type="scientific">Aphanomyces astaci</name>
    <name type="common">Crayfish plague agent</name>
    <dbReference type="NCBI Taxonomy" id="112090"/>
    <lineage>
        <taxon>Eukaryota</taxon>
        <taxon>Sar</taxon>
        <taxon>Stramenopiles</taxon>
        <taxon>Oomycota</taxon>
        <taxon>Saprolegniomycetes</taxon>
        <taxon>Saprolegniales</taxon>
        <taxon>Verrucalvaceae</taxon>
        <taxon>Aphanomyces</taxon>
    </lineage>
</organism>
<dbReference type="CDD" id="cd00201">
    <property type="entry name" value="WW"/>
    <property type="match status" value="1"/>
</dbReference>
<dbReference type="Proteomes" id="UP000284702">
    <property type="component" value="Unassembled WGS sequence"/>
</dbReference>
<evidence type="ECO:0000313" key="2">
    <source>
        <dbReference type="EMBL" id="RQM11533.1"/>
    </source>
</evidence>
<dbReference type="PROSITE" id="PS50020">
    <property type="entry name" value="WW_DOMAIN_2"/>
    <property type="match status" value="1"/>
</dbReference>
<dbReference type="InterPro" id="IPR001202">
    <property type="entry name" value="WW_dom"/>
</dbReference>
<accession>A0A3R7W0L5</accession>
<feature type="domain" description="WW" evidence="1">
    <location>
        <begin position="703"/>
        <end position="731"/>
    </location>
</feature>
<protein>
    <recommendedName>
        <fullName evidence="1">WW domain-containing protein</fullName>
    </recommendedName>
</protein>